<sequence length="108" mass="12364">MHKLIFAYEGDRSNRKRLGAFEGFKFAIDSGEYTEKTKYAKHSLSERDLISIANILCVDYNQTNKDTLIAKICSVLINLVQLENSIKNSEDVETEDDDVVEEQMNQNV</sequence>
<keyword evidence="2" id="KW-1185">Reference proteome</keyword>
<organism evidence="1 2">
    <name type="scientific">Popillia japonica</name>
    <name type="common">Japanese beetle</name>
    <dbReference type="NCBI Taxonomy" id="7064"/>
    <lineage>
        <taxon>Eukaryota</taxon>
        <taxon>Metazoa</taxon>
        <taxon>Ecdysozoa</taxon>
        <taxon>Arthropoda</taxon>
        <taxon>Hexapoda</taxon>
        <taxon>Insecta</taxon>
        <taxon>Pterygota</taxon>
        <taxon>Neoptera</taxon>
        <taxon>Endopterygota</taxon>
        <taxon>Coleoptera</taxon>
        <taxon>Polyphaga</taxon>
        <taxon>Scarabaeiformia</taxon>
        <taxon>Scarabaeidae</taxon>
        <taxon>Rutelinae</taxon>
        <taxon>Popillia</taxon>
    </lineage>
</organism>
<comment type="caution">
    <text evidence="1">The sequence shown here is derived from an EMBL/GenBank/DDBJ whole genome shotgun (WGS) entry which is preliminary data.</text>
</comment>
<dbReference type="EMBL" id="JASPKY010000707">
    <property type="protein sequence ID" value="KAK9686420.1"/>
    <property type="molecule type" value="Genomic_DNA"/>
</dbReference>
<protein>
    <submittedName>
        <fullName evidence="1">Uncharacterized protein</fullName>
    </submittedName>
</protein>
<evidence type="ECO:0000313" key="1">
    <source>
        <dbReference type="EMBL" id="KAK9686420.1"/>
    </source>
</evidence>
<dbReference type="AlphaFoldDB" id="A0AAW1IBB4"/>
<proteinExistence type="predicted"/>
<evidence type="ECO:0000313" key="2">
    <source>
        <dbReference type="Proteomes" id="UP001458880"/>
    </source>
</evidence>
<name>A0AAW1IBB4_POPJA</name>
<dbReference type="Proteomes" id="UP001458880">
    <property type="component" value="Unassembled WGS sequence"/>
</dbReference>
<gene>
    <name evidence="1" type="ORF">QE152_g37199</name>
</gene>
<reference evidence="1 2" key="1">
    <citation type="journal article" date="2024" name="BMC Genomics">
        <title>De novo assembly and annotation of Popillia japonica's genome with initial clues to its potential as an invasive pest.</title>
        <authorList>
            <person name="Cucini C."/>
            <person name="Boschi S."/>
            <person name="Funari R."/>
            <person name="Cardaioli E."/>
            <person name="Iannotti N."/>
            <person name="Marturano G."/>
            <person name="Paoli F."/>
            <person name="Bruttini M."/>
            <person name="Carapelli A."/>
            <person name="Frati F."/>
            <person name="Nardi F."/>
        </authorList>
    </citation>
    <scope>NUCLEOTIDE SEQUENCE [LARGE SCALE GENOMIC DNA]</scope>
    <source>
        <strain evidence="1">DMR45628</strain>
    </source>
</reference>
<accession>A0AAW1IBB4</accession>